<dbReference type="PANTHER" id="PTHR47424:SF3">
    <property type="entry name" value="REGULATORY PROTEIN GAL4"/>
    <property type="match status" value="1"/>
</dbReference>
<evidence type="ECO:0000313" key="11">
    <source>
        <dbReference type="Proteomes" id="UP001220324"/>
    </source>
</evidence>
<keyword evidence="11" id="KW-1185">Reference proteome</keyword>
<gene>
    <name evidence="10" type="ORF">N7494_003966</name>
</gene>
<dbReference type="GO" id="GO:0000435">
    <property type="term" value="P:positive regulation of transcription from RNA polymerase II promoter by galactose"/>
    <property type="evidence" value="ECO:0007669"/>
    <property type="project" value="TreeGrafter"/>
</dbReference>
<keyword evidence="1" id="KW-0479">Metal-binding</keyword>
<evidence type="ECO:0000256" key="4">
    <source>
        <dbReference type="ARBA" id="ARBA00023015"/>
    </source>
</evidence>
<keyword evidence="2" id="KW-0863">Zinc-finger</keyword>
<dbReference type="GO" id="GO:0000978">
    <property type="term" value="F:RNA polymerase II cis-regulatory region sequence-specific DNA binding"/>
    <property type="evidence" value="ECO:0007669"/>
    <property type="project" value="TreeGrafter"/>
</dbReference>
<evidence type="ECO:0000259" key="9">
    <source>
        <dbReference type="PROSITE" id="PS50048"/>
    </source>
</evidence>
<dbReference type="InterPro" id="IPR051127">
    <property type="entry name" value="Fungal_SecMet_Regulators"/>
</dbReference>
<feature type="region of interest" description="Disordered" evidence="8">
    <location>
        <begin position="613"/>
        <end position="637"/>
    </location>
</feature>
<keyword evidence="5" id="KW-0238">DNA-binding</keyword>
<evidence type="ECO:0000256" key="5">
    <source>
        <dbReference type="ARBA" id="ARBA00023125"/>
    </source>
</evidence>
<keyword evidence="6" id="KW-0804">Transcription</keyword>
<evidence type="ECO:0000256" key="8">
    <source>
        <dbReference type="SAM" id="MobiDB-lite"/>
    </source>
</evidence>
<proteinExistence type="predicted"/>
<dbReference type="InterPro" id="IPR017907">
    <property type="entry name" value="Znf_RING_CS"/>
</dbReference>
<feature type="compositionally biased region" description="Basic and acidic residues" evidence="8">
    <location>
        <begin position="141"/>
        <end position="156"/>
    </location>
</feature>
<dbReference type="PROSITE" id="PS00463">
    <property type="entry name" value="ZN2_CY6_FUNGAL_1"/>
    <property type="match status" value="1"/>
</dbReference>
<dbReference type="Gene3D" id="4.10.240.10">
    <property type="entry name" value="Zn(2)-C6 fungal-type DNA-binding domain"/>
    <property type="match status" value="1"/>
</dbReference>
<dbReference type="InterPro" id="IPR001138">
    <property type="entry name" value="Zn2Cys6_DnaBD"/>
</dbReference>
<dbReference type="GO" id="GO:0000981">
    <property type="term" value="F:DNA-binding transcription factor activity, RNA polymerase II-specific"/>
    <property type="evidence" value="ECO:0007669"/>
    <property type="project" value="InterPro"/>
</dbReference>
<dbReference type="Gene3D" id="3.30.40.10">
    <property type="entry name" value="Zinc/RING finger domain, C3HC4 (zinc finger)"/>
    <property type="match status" value="1"/>
</dbReference>
<dbReference type="SMART" id="SM00066">
    <property type="entry name" value="GAL4"/>
    <property type="match status" value="1"/>
</dbReference>
<name>A0AAD6CZP6_9EURO</name>
<dbReference type="AlphaFoldDB" id="A0AAD6CZP6"/>
<sequence length="801" mass="90248">MSATPNQTPNARGRKKTTEACDPCRAKKLKCDGLMPCKSCEKNKVQCCYDPSTAANRLNGGLDMMNARVLELERAVFGERTYRTGDTAGPRDAGVSERSLPRAIVCEDRECFPAIYGPTSTLMLLNDIKPTSPQVQGSEASIERPCKRARREHPESESFDQLELADKIYEHDRIQNTGNLWWRENIANQHLDYFFKVVHSTYPIITEPTFRNLWRGFWDHPDSTEETTKTLQIRCMINSVLSLGALYMNTPQDTKWATNYFSEARKLIGSLFDGTNILTVQASILMAVYAHHTSQPNLAYNYLGTAIRLAYTLGINDMHVSIPHLVPLQPALRAWWLLYSLESDICIEYGRPLCIRERDANASYPSEEMDGNETVSRIDFIKVMAKFGRIMRKVIDFAADISERNSNLQSFVGRLMNHQAELMTWRGDLPIHLAPKELALTESLQAWDELPWAQQQRCEIELRFNHAMLIMHRPFFIDSQFSTPFYSSEMAKGVCLGAAKETISLVDSTLSVNNEEGNQWILQYTHRVIAATLTVLTYLQKKMDSASASLIYELLRSDTATELDRVKRVKVTQPDSDSPDHEAALRSWKREIDHFESRPQEFIAALERVNLVEDPDPDNVSADGDHADDGNGLDGYYLFGDDNSSESSVDQLAEAFTTDSDGEVSLVSRSSSLSLLSATPSLPNPETDAPTSNKQECIACMEPLPAENMFECSCSHYYCNSCIENFVEAALADMSIFPPKCCSTPIPWSTIKPALRDSMAQRFEERLAEVNKPPPPVPQTICSDKRCLTPIPADKCIWANR</sequence>
<feature type="region of interest" description="Disordered" evidence="8">
    <location>
        <begin position="133"/>
        <end position="157"/>
    </location>
</feature>
<dbReference type="PROSITE" id="PS00518">
    <property type="entry name" value="ZF_RING_1"/>
    <property type="match status" value="1"/>
</dbReference>
<organism evidence="10 11">
    <name type="scientific">Penicillium frequentans</name>
    <dbReference type="NCBI Taxonomy" id="3151616"/>
    <lineage>
        <taxon>Eukaryota</taxon>
        <taxon>Fungi</taxon>
        <taxon>Dikarya</taxon>
        <taxon>Ascomycota</taxon>
        <taxon>Pezizomycotina</taxon>
        <taxon>Eurotiomycetes</taxon>
        <taxon>Eurotiomycetidae</taxon>
        <taxon>Eurotiales</taxon>
        <taxon>Aspergillaceae</taxon>
        <taxon>Penicillium</taxon>
    </lineage>
</organism>
<dbReference type="GO" id="GO:0005634">
    <property type="term" value="C:nucleus"/>
    <property type="evidence" value="ECO:0007669"/>
    <property type="project" value="TreeGrafter"/>
</dbReference>
<evidence type="ECO:0000256" key="1">
    <source>
        <dbReference type="ARBA" id="ARBA00022723"/>
    </source>
</evidence>
<dbReference type="SUPFAM" id="SSF57850">
    <property type="entry name" value="RING/U-box"/>
    <property type="match status" value="1"/>
</dbReference>
<dbReference type="Pfam" id="PF04082">
    <property type="entry name" value="Fungal_trans"/>
    <property type="match status" value="1"/>
</dbReference>
<dbReference type="InterPro" id="IPR007219">
    <property type="entry name" value="XnlR_reg_dom"/>
</dbReference>
<evidence type="ECO:0000313" key="10">
    <source>
        <dbReference type="EMBL" id="KAJ5546381.1"/>
    </source>
</evidence>
<dbReference type="CDD" id="cd00067">
    <property type="entry name" value="GAL4"/>
    <property type="match status" value="1"/>
</dbReference>
<feature type="domain" description="Zn(2)-C6 fungal-type" evidence="9">
    <location>
        <begin position="20"/>
        <end position="49"/>
    </location>
</feature>
<evidence type="ECO:0000256" key="3">
    <source>
        <dbReference type="ARBA" id="ARBA00022833"/>
    </source>
</evidence>
<dbReference type="PANTHER" id="PTHR47424">
    <property type="entry name" value="REGULATORY PROTEIN GAL4"/>
    <property type="match status" value="1"/>
</dbReference>
<dbReference type="SUPFAM" id="SSF57701">
    <property type="entry name" value="Zn2/Cys6 DNA-binding domain"/>
    <property type="match status" value="1"/>
</dbReference>
<comment type="caution">
    <text evidence="10">The sequence shown here is derived from an EMBL/GenBank/DDBJ whole genome shotgun (WGS) entry which is preliminary data.</text>
</comment>
<evidence type="ECO:0000256" key="6">
    <source>
        <dbReference type="ARBA" id="ARBA00023163"/>
    </source>
</evidence>
<keyword evidence="7" id="KW-0539">Nucleus</keyword>
<accession>A0AAD6CZP6</accession>
<dbReference type="EMBL" id="JAQIZZ010000003">
    <property type="protein sequence ID" value="KAJ5546381.1"/>
    <property type="molecule type" value="Genomic_DNA"/>
</dbReference>
<dbReference type="InterPro" id="IPR013083">
    <property type="entry name" value="Znf_RING/FYVE/PHD"/>
</dbReference>
<dbReference type="Proteomes" id="UP001220324">
    <property type="component" value="Unassembled WGS sequence"/>
</dbReference>
<dbReference type="GO" id="GO:0008270">
    <property type="term" value="F:zinc ion binding"/>
    <property type="evidence" value="ECO:0007669"/>
    <property type="project" value="UniProtKB-KW"/>
</dbReference>
<keyword evidence="4" id="KW-0805">Transcription regulation</keyword>
<dbReference type="GO" id="GO:0006351">
    <property type="term" value="P:DNA-templated transcription"/>
    <property type="evidence" value="ECO:0007669"/>
    <property type="project" value="InterPro"/>
</dbReference>
<reference evidence="10 11" key="1">
    <citation type="journal article" date="2023" name="IMA Fungus">
        <title>Comparative genomic study of the Penicillium genus elucidates a diverse pangenome and 15 lateral gene transfer events.</title>
        <authorList>
            <person name="Petersen C."/>
            <person name="Sorensen T."/>
            <person name="Nielsen M.R."/>
            <person name="Sondergaard T.E."/>
            <person name="Sorensen J.L."/>
            <person name="Fitzpatrick D.A."/>
            <person name="Frisvad J.C."/>
            <person name="Nielsen K.L."/>
        </authorList>
    </citation>
    <scope>NUCLEOTIDE SEQUENCE [LARGE SCALE GENOMIC DNA]</scope>
    <source>
        <strain evidence="10 11">IBT 35679</strain>
    </source>
</reference>
<evidence type="ECO:0000256" key="7">
    <source>
        <dbReference type="ARBA" id="ARBA00023242"/>
    </source>
</evidence>
<dbReference type="CDD" id="cd12148">
    <property type="entry name" value="fungal_TF_MHR"/>
    <property type="match status" value="1"/>
</dbReference>
<dbReference type="SMART" id="SM00906">
    <property type="entry name" value="Fungal_trans"/>
    <property type="match status" value="1"/>
</dbReference>
<evidence type="ECO:0000256" key="2">
    <source>
        <dbReference type="ARBA" id="ARBA00022771"/>
    </source>
</evidence>
<keyword evidence="3" id="KW-0862">Zinc</keyword>
<dbReference type="PROSITE" id="PS50048">
    <property type="entry name" value="ZN2_CY6_FUNGAL_2"/>
    <property type="match status" value="1"/>
</dbReference>
<protein>
    <recommendedName>
        <fullName evidence="9">Zn(2)-C6 fungal-type domain-containing protein</fullName>
    </recommendedName>
</protein>
<dbReference type="InterPro" id="IPR036864">
    <property type="entry name" value="Zn2-C6_fun-type_DNA-bd_sf"/>
</dbReference>
<dbReference type="Pfam" id="PF00172">
    <property type="entry name" value="Zn_clus"/>
    <property type="match status" value="1"/>
</dbReference>